<proteinExistence type="predicted"/>
<sequence>METAKKNYYGSLCTQMYEILHEQAPSDELDFYLSYAEKDMSILEPLCGSGRFLVEFLKRGFRIKGVDNSQEMLEKLLEKAPDAVVTASDIETFESAEQFDYIFISSGSVSLFTDMSCCKRILSNMKALLKEGGKFVFAVDSAALRCPESDAYQTQVTVTPRENCRLILRSKSHYDEVTHTQFNPALYELYENDKLVQQEEMDFQTHLYELGEMEEILTEIGFSNIRVYSSFSKEIAKTDDSEIFLYECSY</sequence>
<keyword evidence="2" id="KW-0808">Transferase</keyword>
<comment type="caution">
    <text evidence="4">The sequence shown here is derived from an EMBL/GenBank/DDBJ whole genome shotgun (WGS) entry which is preliminary data.</text>
</comment>
<evidence type="ECO:0000256" key="1">
    <source>
        <dbReference type="ARBA" id="ARBA00022603"/>
    </source>
</evidence>
<name>A0A926HU22_9FIRM</name>
<dbReference type="Gene3D" id="2.20.25.110">
    <property type="entry name" value="S-adenosyl-L-methionine-dependent methyltransferases"/>
    <property type="match status" value="1"/>
</dbReference>
<dbReference type="RefSeq" id="WP_249299217.1">
    <property type="nucleotide sequence ID" value="NZ_JACRSP010000001.1"/>
</dbReference>
<dbReference type="GO" id="GO:0032259">
    <property type="term" value="P:methylation"/>
    <property type="evidence" value="ECO:0007669"/>
    <property type="project" value="UniProtKB-KW"/>
</dbReference>
<evidence type="ECO:0000313" key="4">
    <source>
        <dbReference type="EMBL" id="MBC8535490.1"/>
    </source>
</evidence>
<dbReference type="Gene3D" id="3.40.50.150">
    <property type="entry name" value="Vaccinia Virus protein VP39"/>
    <property type="match status" value="1"/>
</dbReference>
<dbReference type="EMBL" id="JACRSP010000001">
    <property type="protein sequence ID" value="MBC8535490.1"/>
    <property type="molecule type" value="Genomic_DNA"/>
</dbReference>
<dbReference type="PANTHER" id="PTHR43861:SF1">
    <property type="entry name" value="TRANS-ACONITATE 2-METHYLTRANSFERASE"/>
    <property type="match status" value="1"/>
</dbReference>
<accession>A0A926HU22</accession>
<protein>
    <submittedName>
        <fullName evidence="4">Class I SAM-dependent methyltransferase</fullName>
    </submittedName>
</protein>
<dbReference type="PANTHER" id="PTHR43861">
    <property type="entry name" value="TRANS-ACONITATE 2-METHYLTRANSFERASE-RELATED"/>
    <property type="match status" value="1"/>
</dbReference>
<dbReference type="GO" id="GO:0008168">
    <property type="term" value="F:methyltransferase activity"/>
    <property type="evidence" value="ECO:0007669"/>
    <property type="project" value="UniProtKB-KW"/>
</dbReference>
<gene>
    <name evidence="4" type="ORF">H8695_02120</name>
</gene>
<feature type="domain" description="Methyltransferase" evidence="3">
    <location>
        <begin position="42"/>
        <end position="133"/>
    </location>
</feature>
<organism evidence="4 5">
    <name type="scientific">Feifania hominis</name>
    <dbReference type="NCBI Taxonomy" id="2763660"/>
    <lineage>
        <taxon>Bacteria</taxon>
        <taxon>Bacillati</taxon>
        <taxon>Bacillota</taxon>
        <taxon>Clostridia</taxon>
        <taxon>Eubacteriales</taxon>
        <taxon>Feifaniaceae</taxon>
        <taxon>Feifania</taxon>
    </lineage>
</organism>
<evidence type="ECO:0000256" key="2">
    <source>
        <dbReference type="ARBA" id="ARBA00022679"/>
    </source>
</evidence>
<dbReference type="CDD" id="cd02440">
    <property type="entry name" value="AdoMet_MTases"/>
    <property type="match status" value="1"/>
</dbReference>
<keyword evidence="1 4" id="KW-0489">Methyltransferase</keyword>
<dbReference type="Proteomes" id="UP000620366">
    <property type="component" value="Unassembled WGS sequence"/>
</dbReference>
<evidence type="ECO:0000313" key="5">
    <source>
        <dbReference type="Proteomes" id="UP000620366"/>
    </source>
</evidence>
<reference evidence="4" key="1">
    <citation type="submission" date="2020-08" db="EMBL/GenBank/DDBJ databases">
        <title>Genome public.</title>
        <authorList>
            <person name="Liu C."/>
            <person name="Sun Q."/>
        </authorList>
    </citation>
    <scope>NUCLEOTIDE SEQUENCE</scope>
    <source>
        <strain evidence="4">BX7</strain>
    </source>
</reference>
<evidence type="ECO:0000259" key="3">
    <source>
        <dbReference type="Pfam" id="PF13649"/>
    </source>
</evidence>
<dbReference type="Pfam" id="PF13649">
    <property type="entry name" value="Methyltransf_25"/>
    <property type="match status" value="1"/>
</dbReference>
<keyword evidence="5" id="KW-1185">Reference proteome</keyword>
<dbReference type="InterPro" id="IPR041698">
    <property type="entry name" value="Methyltransf_25"/>
</dbReference>
<dbReference type="InterPro" id="IPR029063">
    <property type="entry name" value="SAM-dependent_MTases_sf"/>
</dbReference>
<dbReference type="AlphaFoldDB" id="A0A926HU22"/>
<dbReference type="SUPFAM" id="SSF53335">
    <property type="entry name" value="S-adenosyl-L-methionine-dependent methyltransferases"/>
    <property type="match status" value="1"/>
</dbReference>